<dbReference type="EMBL" id="BEYU01000144">
    <property type="protein sequence ID" value="GBG33139.1"/>
    <property type="molecule type" value="Genomic_DNA"/>
</dbReference>
<name>A0A2R5GS59_9STRA</name>
<sequence>MDGTASFVSSSESLPDNQTFAGSGTLSTFSASASSTASSAIYEEEQRSLQLTDLSDSISRDDFMLHLQEDVEDDDEEEEDYDEEDADEDGSADENGNEDDETRRDLSNLRSRGLVDDDDARIMRLVGTVSDSVLELSLSGNGLRQIPSLPARLCVLSLRGNALESLRDLDHLMCLEELDASENQLTSLEGLYSCAQTLRTLNVRGNRLRRVSGLEIMVALQHLDLSQNQLGRLSDLRSLSCNVNLTELRLADNPVAALPTFRQLVMDMNPSVRILDDHLVSSSPQVGGAGPKEWTYGSLHASPRVPKPASSSKPRGRDTDGGGREQQQRQQMPKHGSEHHQNTDNLSSSKLDTIGKSRPTLAKVDDESEVAFDDFFQETDARRVIERMRNASRLHRGSYQSRTLSETSPVTSLDHADEPREVRGANQAMSRASLLEEQSGRRHSQDWIGSPSHSHRKAHDRFESAGNRGLKGEFDNSGDYYYDDEPESDDEDDVTKRIQQLLARKRQNLQALTNALRESRSERGSR</sequence>
<dbReference type="PANTHER" id="PTHR45973">
    <property type="entry name" value="PROTEIN PHOSPHATASE 1 REGULATORY SUBUNIT SDS22-RELATED"/>
    <property type="match status" value="1"/>
</dbReference>
<dbReference type="Proteomes" id="UP000241890">
    <property type="component" value="Unassembled WGS sequence"/>
</dbReference>
<keyword evidence="2" id="KW-0677">Repeat</keyword>
<keyword evidence="1" id="KW-0433">Leucine-rich repeat</keyword>
<organism evidence="4 5">
    <name type="scientific">Hondaea fermentalgiana</name>
    <dbReference type="NCBI Taxonomy" id="2315210"/>
    <lineage>
        <taxon>Eukaryota</taxon>
        <taxon>Sar</taxon>
        <taxon>Stramenopiles</taxon>
        <taxon>Bigyra</taxon>
        <taxon>Labyrinthulomycetes</taxon>
        <taxon>Thraustochytrida</taxon>
        <taxon>Thraustochytriidae</taxon>
        <taxon>Hondaea</taxon>
    </lineage>
</organism>
<dbReference type="Gene3D" id="3.80.10.10">
    <property type="entry name" value="Ribonuclease Inhibitor"/>
    <property type="match status" value="2"/>
</dbReference>
<feature type="compositionally biased region" description="Acidic residues" evidence="3">
    <location>
        <begin position="70"/>
        <end position="100"/>
    </location>
</feature>
<feature type="compositionally biased region" description="Low complexity" evidence="3">
    <location>
        <begin position="21"/>
        <end position="40"/>
    </location>
</feature>
<dbReference type="PROSITE" id="PS51450">
    <property type="entry name" value="LRR"/>
    <property type="match status" value="3"/>
</dbReference>
<keyword evidence="5" id="KW-1185">Reference proteome</keyword>
<protein>
    <submittedName>
        <fullName evidence="4">Leucine-rich repeat neuronal protein 1</fullName>
    </submittedName>
</protein>
<evidence type="ECO:0000256" key="3">
    <source>
        <dbReference type="SAM" id="MobiDB-lite"/>
    </source>
</evidence>
<gene>
    <name evidence="4" type="ORF">FCC1311_093632</name>
</gene>
<dbReference type="Pfam" id="PF14580">
    <property type="entry name" value="LRR_9"/>
    <property type="match status" value="1"/>
</dbReference>
<reference evidence="4 5" key="1">
    <citation type="submission" date="2017-12" db="EMBL/GenBank/DDBJ databases">
        <title>Sequencing, de novo assembly and annotation of complete genome of a new Thraustochytrid species, strain FCC1311.</title>
        <authorList>
            <person name="Sedici K."/>
            <person name="Godart F."/>
            <person name="Aiese Cigliano R."/>
            <person name="Sanseverino W."/>
            <person name="Barakat M."/>
            <person name="Ortet P."/>
            <person name="Marechal E."/>
            <person name="Cagnac O."/>
            <person name="Amato A."/>
        </authorList>
    </citation>
    <scope>NUCLEOTIDE SEQUENCE [LARGE SCALE GENOMIC DNA]</scope>
</reference>
<feature type="compositionally biased region" description="Basic and acidic residues" evidence="3">
    <location>
        <begin position="58"/>
        <end position="69"/>
    </location>
</feature>
<feature type="compositionally biased region" description="Basic and acidic residues" evidence="3">
    <location>
        <begin position="315"/>
        <end position="327"/>
    </location>
</feature>
<feature type="compositionally biased region" description="Polar residues" evidence="3">
    <location>
        <begin position="398"/>
        <end position="411"/>
    </location>
</feature>
<dbReference type="SUPFAM" id="SSF52058">
    <property type="entry name" value="L domain-like"/>
    <property type="match status" value="1"/>
</dbReference>
<dbReference type="InterPro" id="IPR001611">
    <property type="entry name" value="Leu-rich_rpt"/>
</dbReference>
<feature type="compositionally biased region" description="Polar residues" evidence="3">
    <location>
        <begin position="1"/>
        <end position="20"/>
    </location>
</feature>
<dbReference type="OrthoDB" id="272149at2759"/>
<dbReference type="InterPro" id="IPR032675">
    <property type="entry name" value="LRR_dom_sf"/>
</dbReference>
<dbReference type="InterPro" id="IPR050576">
    <property type="entry name" value="Cilia_flagella_integrity"/>
</dbReference>
<dbReference type="InParanoid" id="A0A2R5GS59"/>
<evidence type="ECO:0000313" key="5">
    <source>
        <dbReference type="Proteomes" id="UP000241890"/>
    </source>
</evidence>
<feature type="region of interest" description="Disordered" evidence="3">
    <location>
        <begin position="1"/>
        <end position="109"/>
    </location>
</feature>
<dbReference type="PANTHER" id="PTHR45973:SF35">
    <property type="entry name" value="LEUCINE-RICH REPEAT-CONTAINING PROTEIN 43"/>
    <property type="match status" value="1"/>
</dbReference>
<proteinExistence type="predicted"/>
<feature type="region of interest" description="Disordered" evidence="3">
    <location>
        <begin position="394"/>
        <end position="496"/>
    </location>
</feature>
<feature type="compositionally biased region" description="Basic and acidic residues" evidence="3">
    <location>
        <begin position="414"/>
        <end position="423"/>
    </location>
</feature>
<dbReference type="AlphaFoldDB" id="A0A2R5GS59"/>
<accession>A0A2R5GS59</accession>
<feature type="region of interest" description="Disordered" evidence="3">
    <location>
        <begin position="283"/>
        <end position="353"/>
    </location>
</feature>
<dbReference type="SMART" id="SM00365">
    <property type="entry name" value="LRR_SD22"/>
    <property type="match status" value="4"/>
</dbReference>
<dbReference type="SMART" id="SM00364">
    <property type="entry name" value="LRR_BAC"/>
    <property type="match status" value="5"/>
</dbReference>
<feature type="compositionally biased region" description="Acidic residues" evidence="3">
    <location>
        <begin position="481"/>
        <end position="493"/>
    </location>
</feature>
<comment type="caution">
    <text evidence="4">The sequence shown here is derived from an EMBL/GenBank/DDBJ whole genome shotgun (WGS) entry which is preliminary data.</text>
</comment>
<evidence type="ECO:0000256" key="1">
    <source>
        <dbReference type="ARBA" id="ARBA00022614"/>
    </source>
</evidence>
<feature type="compositionally biased region" description="Polar residues" evidence="3">
    <location>
        <begin position="48"/>
        <end position="57"/>
    </location>
</feature>
<evidence type="ECO:0000256" key="2">
    <source>
        <dbReference type="ARBA" id="ARBA00022737"/>
    </source>
</evidence>
<evidence type="ECO:0000313" key="4">
    <source>
        <dbReference type="EMBL" id="GBG33139.1"/>
    </source>
</evidence>